<keyword evidence="3" id="KW-1185">Reference proteome</keyword>
<organism evidence="2 3">
    <name type="scientific">Rufibacter quisquiliarum</name>
    <dbReference type="NCBI Taxonomy" id="1549639"/>
    <lineage>
        <taxon>Bacteria</taxon>
        <taxon>Pseudomonadati</taxon>
        <taxon>Bacteroidota</taxon>
        <taxon>Cytophagia</taxon>
        <taxon>Cytophagales</taxon>
        <taxon>Hymenobacteraceae</taxon>
        <taxon>Rufibacter</taxon>
    </lineage>
</organism>
<accession>A0A839GNQ8</accession>
<gene>
    <name evidence="2" type="ORF">FHS90_001886</name>
</gene>
<comment type="caution">
    <text evidence="2">The sequence shown here is derived from an EMBL/GenBank/DDBJ whole genome shotgun (WGS) entry which is preliminary data.</text>
</comment>
<reference evidence="2 3" key="1">
    <citation type="submission" date="2020-08" db="EMBL/GenBank/DDBJ databases">
        <title>Genomic Encyclopedia of Type Strains, Phase IV (KMG-IV): sequencing the most valuable type-strain genomes for metagenomic binning, comparative biology and taxonomic classification.</title>
        <authorList>
            <person name="Goeker M."/>
        </authorList>
    </citation>
    <scope>NUCLEOTIDE SEQUENCE [LARGE SCALE GENOMIC DNA]</scope>
    <source>
        <strain evidence="2 3">DSM 29854</strain>
    </source>
</reference>
<dbReference type="GO" id="GO:0016787">
    <property type="term" value="F:hydrolase activity"/>
    <property type="evidence" value="ECO:0007669"/>
    <property type="project" value="InterPro"/>
</dbReference>
<sequence>MKKRYLKWGAGVLALGAVGVLLKALFLEKYFFDLKTYDIGNVGSQKKLRLVLVTDLHLKTRLYPHYKKLAHRINQLKPHLLLIAGDTLDSSGKAAVAQNFLGLIERDIQKVAVLGNHDYLAQDSTAHLKEVYAQHNCRLLVNETEVFTLVGTRVAVTGLDDLLQGEGNLPDAVAGIGHETHHLLLIHSPLQQEKARETIKALNQTRTEADQLNIRYIFAGHNHGGQVKLLGYVPVLPDQSGHYVQGWYNQKAPYLYLSKGFGTSRLPFRFGARSELTLFHYHV</sequence>
<dbReference type="Pfam" id="PF00149">
    <property type="entry name" value="Metallophos"/>
    <property type="match status" value="1"/>
</dbReference>
<name>A0A839GNQ8_9BACT</name>
<evidence type="ECO:0000259" key="1">
    <source>
        <dbReference type="Pfam" id="PF00149"/>
    </source>
</evidence>
<dbReference type="RefSeq" id="WP_182512786.1">
    <property type="nucleotide sequence ID" value="NZ_JACJIQ010000006.1"/>
</dbReference>
<evidence type="ECO:0000313" key="2">
    <source>
        <dbReference type="EMBL" id="MBA9077175.1"/>
    </source>
</evidence>
<dbReference type="Gene3D" id="3.60.21.10">
    <property type="match status" value="1"/>
</dbReference>
<dbReference type="PANTHER" id="PTHR31302">
    <property type="entry name" value="TRANSMEMBRANE PROTEIN WITH METALLOPHOSPHOESTERASE DOMAIN-RELATED"/>
    <property type="match status" value="1"/>
</dbReference>
<dbReference type="InterPro" id="IPR029052">
    <property type="entry name" value="Metallo-depent_PP-like"/>
</dbReference>
<protein>
    <recommendedName>
        <fullName evidence="1">Calcineurin-like phosphoesterase domain-containing protein</fullName>
    </recommendedName>
</protein>
<feature type="domain" description="Calcineurin-like phosphoesterase" evidence="1">
    <location>
        <begin position="48"/>
        <end position="224"/>
    </location>
</feature>
<dbReference type="SUPFAM" id="SSF56300">
    <property type="entry name" value="Metallo-dependent phosphatases"/>
    <property type="match status" value="1"/>
</dbReference>
<proteinExistence type="predicted"/>
<evidence type="ECO:0000313" key="3">
    <source>
        <dbReference type="Proteomes" id="UP000563094"/>
    </source>
</evidence>
<dbReference type="EMBL" id="JACJIQ010000006">
    <property type="protein sequence ID" value="MBA9077175.1"/>
    <property type="molecule type" value="Genomic_DNA"/>
</dbReference>
<dbReference type="PANTHER" id="PTHR31302:SF0">
    <property type="entry name" value="TRANSMEMBRANE PROTEIN WITH METALLOPHOSPHOESTERASE DOMAIN"/>
    <property type="match status" value="1"/>
</dbReference>
<dbReference type="InterPro" id="IPR051158">
    <property type="entry name" value="Metallophosphoesterase_sf"/>
</dbReference>
<dbReference type="AlphaFoldDB" id="A0A839GNQ8"/>
<dbReference type="Proteomes" id="UP000563094">
    <property type="component" value="Unassembled WGS sequence"/>
</dbReference>
<dbReference type="InterPro" id="IPR004843">
    <property type="entry name" value="Calcineurin-like_PHP"/>
</dbReference>